<dbReference type="EMBL" id="MU004231">
    <property type="protein sequence ID" value="KAF2673414.1"/>
    <property type="molecule type" value="Genomic_DNA"/>
</dbReference>
<feature type="chain" id="PRO_5025579048" description="Galactose oxidase" evidence="3">
    <location>
        <begin position="18"/>
        <end position="454"/>
    </location>
</feature>
<evidence type="ECO:0000256" key="1">
    <source>
        <dbReference type="ARBA" id="ARBA00022737"/>
    </source>
</evidence>
<dbReference type="AlphaFoldDB" id="A0A6A6UR64"/>
<dbReference type="PANTHER" id="PTHR47435:SF4">
    <property type="entry name" value="KELCH REPEAT PROTEIN (AFU_ORTHOLOGUE AFUA_5G12780)"/>
    <property type="match status" value="1"/>
</dbReference>
<keyword evidence="5" id="KW-1185">Reference proteome</keyword>
<gene>
    <name evidence="4" type="ORF">BT63DRAFT_368620</name>
</gene>
<evidence type="ECO:0000313" key="4">
    <source>
        <dbReference type="EMBL" id="KAF2673414.1"/>
    </source>
</evidence>
<sequence length="454" mass="49624">MLFSALVFLVLSTLISCDGNDRGRGWQGDPLSSFCRRFGHSTSVVDHKLYINGGIVNYSPQSNGMLTITDRYLLYNDLTTMNSANGMPQLYSNLTKNRTDLSVTGGALWGDSVNKFLYQFGGESSGKDLVTAADGLSIYDLVLNRWNHTKAPWSIRQTSWGASAVAEERGEGYYLGGWINNGTNPGFVGQQATPGLIRFDFNTGKMTNTSGPDMNARAEGVLVFIPASDNGMLIHFGGIIDQFRNGTMVGSPMNTIWVYDLITSKWISQNASGDIPDMRRRFCAGATWANDHSSYNIYLYGGLGIPPNGAGFDDVYILSLPSFTWVKWWSNSPSNPRHSMSCNVINRTQMIVIGGQLPDADPTSCDLPNIWGTRNLNLGKNGPGDSVWDLYYPNLTEYHVPSEVIAKIGGGPSGGATLQKPLNWDNRDLGAYFSRIPHFASRTATRVIPSATGT</sequence>
<evidence type="ECO:0008006" key="6">
    <source>
        <dbReference type="Google" id="ProtNLM"/>
    </source>
</evidence>
<dbReference type="Proteomes" id="UP000799302">
    <property type="component" value="Unassembled WGS sequence"/>
</dbReference>
<evidence type="ECO:0000256" key="2">
    <source>
        <dbReference type="ARBA" id="ARBA00023004"/>
    </source>
</evidence>
<dbReference type="InterPro" id="IPR015915">
    <property type="entry name" value="Kelch-typ_b-propeller"/>
</dbReference>
<accession>A0A6A6UR64</accession>
<organism evidence="4 5">
    <name type="scientific">Microthyrium microscopicum</name>
    <dbReference type="NCBI Taxonomy" id="703497"/>
    <lineage>
        <taxon>Eukaryota</taxon>
        <taxon>Fungi</taxon>
        <taxon>Dikarya</taxon>
        <taxon>Ascomycota</taxon>
        <taxon>Pezizomycotina</taxon>
        <taxon>Dothideomycetes</taxon>
        <taxon>Dothideomycetes incertae sedis</taxon>
        <taxon>Microthyriales</taxon>
        <taxon>Microthyriaceae</taxon>
        <taxon>Microthyrium</taxon>
    </lineage>
</organism>
<name>A0A6A6UR64_9PEZI</name>
<evidence type="ECO:0000256" key="3">
    <source>
        <dbReference type="SAM" id="SignalP"/>
    </source>
</evidence>
<keyword evidence="1" id="KW-0677">Repeat</keyword>
<proteinExistence type="predicted"/>
<dbReference type="PANTHER" id="PTHR47435">
    <property type="entry name" value="KELCH REPEAT PROTEIN (AFU_ORTHOLOGUE AFUA_5G12780)"/>
    <property type="match status" value="1"/>
</dbReference>
<reference evidence="4" key="1">
    <citation type="journal article" date="2020" name="Stud. Mycol.">
        <title>101 Dothideomycetes genomes: a test case for predicting lifestyles and emergence of pathogens.</title>
        <authorList>
            <person name="Haridas S."/>
            <person name="Albert R."/>
            <person name="Binder M."/>
            <person name="Bloem J."/>
            <person name="Labutti K."/>
            <person name="Salamov A."/>
            <person name="Andreopoulos B."/>
            <person name="Baker S."/>
            <person name="Barry K."/>
            <person name="Bills G."/>
            <person name="Bluhm B."/>
            <person name="Cannon C."/>
            <person name="Castanera R."/>
            <person name="Culley D."/>
            <person name="Daum C."/>
            <person name="Ezra D."/>
            <person name="Gonzalez J."/>
            <person name="Henrissat B."/>
            <person name="Kuo A."/>
            <person name="Liang C."/>
            <person name="Lipzen A."/>
            <person name="Lutzoni F."/>
            <person name="Magnuson J."/>
            <person name="Mondo S."/>
            <person name="Nolan M."/>
            <person name="Ohm R."/>
            <person name="Pangilinan J."/>
            <person name="Park H.-J."/>
            <person name="Ramirez L."/>
            <person name="Alfaro M."/>
            <person name="Sun H."/>
            <person name="Tritt A."/>
            <person name="Yoshinaga Y."/>
            <person name="Zwiers L.-H."/>
            <person name="Turgeon B."/>
            <person name="Goodwin S."/>
            <person name="Spatafora J."/>
            <person name="Crous P."/>
            <person name="Grigoriev I."/>
        </authorList>
    </citation>
    <scope>NUCLEOTIDE SEQUENCE</scope>
    <source>
        <strain evidence="4">CBS 115976</strain>
    </source>
</reference>
<keyword evidence="2" id="KW-0408">Iron</keyword>
<feature type="non-terminal residue" evidence="4">
    <location>
        <position position="454"/>
    </location>
</feature>
<dbReference type="SUPFAM" id="SSF117281">
    <property type="entry name" value="Kelch motif"/>
    <property type="match status" value="2"/>
</dbReference>
<protein>
    <recommendedName>
        <fullName evidence="6">Galactose oxidase</fullName>
    </recommendedName>
</protein>
<dbReference type="GO" id="GO:0019760">
    <property type="term" value="P:glucosinolate metabolic process"/>
    <property type="evidence" value="ECO:0007669"/>
    <property type="project" value="UniProtKB-ARBA"/>
</dbReference>
<dbReference type="Pfam" id="PF24681">
    <property type="entry name" value="Kelch_KLHDC2_KLHL20_DRC7"/>
    <property type="match status" value="1"/>
</dbReference>
<dbReference type="Gene3D" id="2.120.10.80">
    <property type="entry name" value="Kelch-type beta propeller"/>
    <property type="match status" value="2"/>
</dbReference>
<keyword evidence="3" id="KW-0732">Signal</keyword>
<dbReference type="OrthoDB" id="10251809at2759"/>
<evidence type="ECO:0000313" key="5">
    <source>
        <dbReference type="Proteomes" id="UP000799302"/>
    </source>
</evidence>
<feature type="signal peptide" evidence="3">
    <location>
        <begin position="1"/>
        <end position="17"/>
    </location>
</feature>